<dbReference type="Pfam" id="PF05075">
    <property type="entry name" value="DUF684"/>
    <property type="match status" value="1"/>
</dbReference>
<dbReference type="InterPro" id="IPR007767">
    <property type="entry name" value="DUF684"/>
</dbReference>
<dbReference type="HOGENOM" id="CLU_040461_0_0_1"/>
<dbReference type="InParanoid" id="G0NXG8"/>
<accession>G0NXG8</accession>
<sequence>MAFLEQRTTNPLVMAMDAENIKTKATFQKWTTIYNRIFFNFLLLEAHATGLSIGTEENKEKLLVARQTVANSIATWREEYEKDEAYFKEVSEWWAKEFMSTSDKTNAERADEIVKKLESYLTHDSFYVFVFNKCKWQEDYTHRCNNESDQILGNRGSGGCEALIYRSKTGNQKSEDSYTEIKNQVDSCVSGKLTYNGTLEGVIKNQLLNTNILSENNYTAMIRKDMNPEIRSANCPGHEWGPGWWRQVEVNDTRKSDVRTFYLISSFE</sequence>
<dbReference type="Proteomes" id="UP000008068">
    <property type="component" value="Unassembled WGS sequence"/>
</dbReference>
<proteinExistence type="predicted"/>
<dbReference type="PANTHER" id="PTHR31464:SF3">
    <property type="entry name" value="AAA DOMAIN-CONTAINING PROTEIN-RELATED"/>
    <property type="match status" value="1"/>
</dbReference>
<evidence type="ECO:0000313" key="2">
    <source>
        <dbReference type="Proteomes" id="UP000008068"/>
    </source>
</evidence>
<dbReference type="AlphaFoldDB" id="G0NXG8"/>
<dbReference type="PANTHER" id="PTHR31464">
    <property type="entry name" value="PROTEIN CBG01266"/>
    <property type="match status" value="1"/>
</dbReference>
<evidence type="ECO:0000313" key="1">
    <source>
        <dbReference type="EMBL" id="EGT39495.1"/>
    </source>
</evidence>
<dbReference type="EMBL" id="GL379971">
    <property type="protein sequence ID" value="EGT39495.1"/>
    <property type="molecule type" value="Genomic_DNA"/>
</dbReference>
<organism evidence="2">
    <name type="scientific">Caenorhabditis brenneri</name>
    <name type="common">Nematode worm</name>
    <dbReference type="NCBI Taxonomy" id="135651"/>
    <lineage>
        <taxon>Eukaryota</taxon>
        <taxon>Metazoa</taxon>
        <taxon>Ecdysozoa</taxon>
        <taxon>Nematoda</taxon>
        <taxon>Chromadorea</taxon>
        <taxon>Rhabditida</taxon>
        <taxon>Rhabditina</taxon>
        <taxon>Rhabditomorpha</taxon>
        <taxon>Rhabditoidea</taxon>
        <taxon>Rhabditidae</taxon>
        <taxon>Peloderinae</taxon>
        <taxon>Caenorhabditis</taxon>
    </lineage>
</organism>
<name>G0NXG8_CAEBE</name>
<keyword evidence="2" id="KW-1185">Reference proteome</keyword>
<protein>
    <submittedName>
        <fullName evidence="1">Uncharacterized protein</fullName>
    </submittedName>
</protein>
<reference evidence="2" key="1">
    <citation type="submission" date="2011-07" db="EMBL/GenBank/DDBJ databases">
        <authorList>
            <consortium name="Caenorhabditis brenneri Sequencing and Analysis Consortium"/>
            <person name="Wilson R.K."/>
        </authorList>
    </citation>
    <scope>NUCLEOTIDE SEQUENCE [LARGE SCALE GENOMIC DNA]</scope>
    <source>
        <strain evidence="2">PB2801</strain>
    </source>
</reference>
<gene>
    <name evidence="1" type="ORF">CAEBREN_17372</name>
</gene>